<keyword evidence="6" id="KW-0472">Membrane</keyword>
<reference evidence="7 8" key="1">
    <citation type="journal article" date="2020" name="ISME J.">
        <title>Comparative genomics reveals insights into cyanobacterial evolution and habitat adaptation.</title>
        <authorList>
            <person name="Chen M.Y."/>
            <person name="Teng W.K."/>
            <person name="Zhao L."/>
            <person name="Hu C.X."/>
            <person name="Zhou Y.K."/>
            <person name="Han B.P."/>
            <person name="Song L.R."/>
            <person name="Shu W.S."/>
        </authorList>
    </citation>
    <scope>NUCLEOTIDE SEQUENCE [LARGE SCALE GENOMIC DNA]</scope>
    <source>
        <strain evidence="7 8">FACHB-362</strain>
    </source>
</reference>
<dbReference type="Proteomes" id="UP000660381">
    <property type="component" value="Unassembled WGS sequence"/>
</dbReference>
<keyword evidence="4" id="KW-0813">Transport</keyword>
<name>A0ABR8IYK9_9NOST</name>
<dbReference type="CDD" id="cd13131">
    <property type="entry name" value="MATE_NorM_like"/>
    <property type="match status" value="1"/>
</dbReference>
<feature type="transmembrane region" description="Helical" evidence="6">
    <location>
        <begin position="132"/>
        <end position="149"/>
    </location>
</feature>
<feature type="transmembrane region" description="Helical" evidence="6">
    <location>
        <begin position="317"/>
        <end position="346"/>
    </location>
</feature>
<sequence length="477" mass="51615">MRSPSKFLSEVFATLNLAVPLGGIQLAEASVGFINTVMMGILGIESLAAGALGVITYYTLVFLCMGFLEGATPLAAEAFGAGDTDRIRQLFAQGFWLVVALSLPMMLLTWHLDSILLLLGQQKDTVALTSTYLKAIVWSFPAAVGFLILKEIATALNRPQLISAIALTRIPINIIANYLLIFGNLGLPSLGLAGIGWAGTFVFWVNFLAAAAVLAFHPAFKEYKLFASLQFNKDVFGELWQNGWPLGLEYASTLFLFTLIALLSGYMGTTLLAANEIVVQSIELSLIVPIAISYAAMTQVGQRMGENDPTAAKMAGFATIAIGIATTSLTAVILCLFPEQIATIFLDASEPDHLIAITTAIPLLRISSLFLIAFGLNMIALGTLMGIQDARLPLVINIVFQWGIGMTSGYLFCFYLNWGSIGLWSGLTIGISLSTVFLIYRFYLLISEMIESREDEEKLNRSELADDDQTPVLKSVS</sequence>
<dbReference type="InterPro" id="IPR050222">
    <property type="entry name" value="MATE_MdtK"/>
</dbReference>
<feature type="transmembrane region" description="Helical" evidence="6">
    <location>
        <begin position="423"/>
        <end position="443"/>
    </location>
</feature>
<dbReference type="NCBIfam" id="TIGR00797">
    <property type="entry name" value="matE"/>
    <property type="match status" value="1"/>
</dbReference>
<gene>
    <name evidence="7" type="ORF">H6G68_02710</name>
</gene>
<comment type="function">
    <text evidence="1">Multidrug efflux pump.</text>
</comment>
<evidence type="ECO:0000256" key="2">
    <source>
        <dbReference type="ARBA" id="ARBA00010199"/>
    </source>
</evidence>
<feature type="transmembrane region" description="Helical" evidence="6">
    <location>
        <begin position="194"/>
        <end position="216"/>
    </location>
</feature>
<evidence type="ECO:0000256" key="3">
    <source>
        <dbReference type="ARBA" id="ARBA00020268"/>
    </source>
</evidence>
<evidence type="ECO:0000256" key="6">
    <source>
        <dbReference type="SAM" id="Phobius"/>
    </source>
</evidence>
<feature type="transmembrane region" description="Helical" evidence="6">
    <location>
        <begin position="277"/>
        <end position="296"/>
    </location>
</feature>
<dbReference type="RefSeq" id="WP_190905233.1">
    <property type="nucleotide sequence ID" value="NZ_JACJTQ010000002.1"/>
</dbReference>
<proteinExistence type="inferred from homology"/>
<accession>A0ABR8IYK9</accession>
<evidence type="ECO:0000256" key="1">
    <source>
        <dbReference type="ARBA" id="ARBA00003408"/>
    </source>
</evidence>
<keyword evidence="8" id="KW-1185">Reference proteome</keyword>
<evidence type="ECO:0000256" key="4">
    <source>
        <dbReference type="ARBA" id="ARBA00022448"/>
    </source>
</evidence>
<dbReference type="PANTHER" id="PTHR43298">
    <property type="entry name" value="MULTIDRUG RESISTANCE PROTEIN NORM-RELATED"/>
    <property type="match status" value="1"/>
</dbReference>
<comment type="caution">
    <text evidence="7">The sequence shown here is derived from an EMBL/GenBank/DDBJ whole genome shotgun (WGS) entry which is preliminary data.</text>
</comment>
<feature type="transmembrane region" description="Helical" evidence="6">
    <location>
        <begin position="89"/>
        <end position="112"/>
    </location>
</feature>
<feature type="transmembrane region" description="Helical" evidence="6">
    <location>
        <begin position="39"/>
        <end position="68"/>
    </location>
</feature>
<evidence type="ECO:0000313" key="8">
    <source>
        <dbReference type="Proteomes" id="UP000660381"/>
    </source>
</evidence>
<keyword evidence="6" id="KW-0812">Transmembrane</keyword>
<feature type="transmembrane region" description="Helical" evidence="6">
    <location>
        <begin position="161"/>
        <end position="182"/>
    </location>
</feature>
<feature type="transmembrane region" description="Helical" evidence="6">
    <location>
        <begin position="250"/>
        <end position="271"/>
    </location>
</feature>
<dbReference type="EMBL" id="JACJTQ010000002">
    <property type="protein sequence ID" value="MBD2690674.1"/>
    <property type="molecule type" value="Genomic_DNA"/>
</dbReference>
<keyword evidence="6" id="KW-1133">Transmembrane helix</keyword>
<organism evidence="7 8">
    <name type="scientific">Anabaena catenula FACHB-362</name>
    <dbReference type="NCBI Taxonomy" id="2692877"/>
    <lineage>
        <taxon>Bacteria</taxon>
        <taxon>Bacillati</taxon>
        <taxon>Cyanobacteriota</taxon>
        <taxon>Cyanophyceae</taxon>
        <taxon>Nostocales</taxon>
        <taxon>Nostocaceae</taxon>
        <taxon>Anabaena</taxon>
    </lineage>
</organism>
<dbReference type="PANTHER" id="PTHR43298:SF2">
    <property type="entry name" value="FMN_FAD EXPORTER YEEO-RELATED"/>
    <property type="match status" value="1"/>
</dbReference>
<dbReference type="Pfam" id="PF01554">
    <property type="entry name" value="MatE"/>
    <property type="match status" value="2"/>
</dbReference>
<evidence type="ECO:0000313" key="7">
    <source>
        <dbReference type="EMBL" id="MBD2690674.1"/>
    </source>
</evidence>
<evidence type="ECO:0000256" key="5">
    <source>
        <dbReference type="ARBA" id="ARBA00031636"/>
    </source>
</evidence>
<dbReference type="InterPro" id="IPR002528">
    <property type="entry name" value="MATE_fam"/>
</dbReference>
<protein>
    <recommendedName>
        <fullName evidence="3">Probable multidrug resistance protein NorM</fullName>
    </recommendedName>
    <alternativeName>
        <fullName evidence="5">Multidrug-efflux transporter</fullName>
    </alternativeName>
</protein>
<comment type="similarity">
    <text evidence="2">Belongs to the multi antimicrobial extrusion (MATE) (TC 2.A.66.1) family.</text>
</comment>
<feature type="transmembrane region" description="Helical" evidence="6">
    <location>
        <begin position="394"/>
        <end position="417"/>
    </location>
</feature>